<accession>A0A3S3PGV6</accession>
<name>A0A3S3PGV6_9ACAR</name>
<dbReference type="Proteomes" id="UP000285301">
    <property type="component" value="Unassembled WGS sequence"/>
</dbReference>
<reference evidence="1 2" key="1">
    <citation type="journal article" date="2018" name="Gigascience">
        <title>Genomes of trombidid mites reveal novel predicted allergens and laterally-transferred genes associated with secondary metabolism.</title>
        <authorList>
            <person name="Dong X."/>
            <person name="Chaisiri K."/>
            <person name="Xia D."/>
            <person name="Armstrong S.D."/>
            <person name="Fang Y."/>
            <person name="Donnelly M.J."/>
            <person name="Kadowaki T."/>
            <person name="McGarry J.W."/>
            <person name="Darby A.C."/>
            <person name="Makepeace B.L."/>
        </authorList>
    </citation>
    <scope>NUCLEOTIDE SEQUENCE [LARGE SCALE GENOMIC DNA]</scope>
    <source>
        <strain evidence="1">UoL-WK</strain>
    </source>
</reference>
<dbReference type="AlphaFoldDB" id="A0A3S3PGV6"/>
<protein>
    <submittedName>
        <fullName evidence="1">Uncharacterized protein</fullName>
    </submittedName>
</protein>
<proteinExistence type="predicted"/>
<dbReference type="OrthoDB" id="6134459at2759"/>
<dbReference type="EMBL" id="NCKU01000571">
    <property type="protein sequence ID" value="RWS14995.1"/>
    <property type="molecule type" value="Genomic_DNA"/>
</dbReference>
<evidence type="ECO:0000313" key="1">
    <source>
        <dbReference type="EMBL" id="RWS14995.1"/>
    </source>
</evidence>
<organism evidence="1 2">
    <name type="scientific">Dinothrombium tinctorium</name>
    <dbReference type="NCBI Taxonomy" id="1965070"/>
    <lineage>
        <taxon>Eukaryota</taxon>
        <taxon>Metazoa</taxon>
        <taxon>Ecdysozoa</taxon>
        <taxon>Arthropoda</taxon>
        <taxon>Chelicerata</taxon>
        <taxon>Arachnida</taxon>
        <taxon>Acari</taxon>
        <taxon>Acariformes</taxon>
        <taxon>Trombidiformes</taxon>
        <taxon>Prostigmata</taxon>
        <taxon>Anystina</taxon>
        <taxon>Parasitengona</taxon>
        <taxon>Trombidioidea</taxon>
        <taxon>Trombidiidae</taxon>
        <taxon>Dinothrombium</taxon>
    </lineage>
</organism>
<evidence type="ECO:0000313" key="2">
    <source>
        <dbReference type="Proteomes" id="UP000285301"/>
    </source>
</evidence>
<comment type="caution">
    <text evidence="1">The sequence shown here is derived from an EMBL/GenBank/DDBJ whole genome shotgun (WGS) entry which is preliminary data.</text>
</comment>
<sequence length="203" mass="23586">MEYEGNNYSCTFDNSNFNQIYADKYLTNRPCYKSIDTCPGDWPNETIRAKCSSFTNYVQNRNILFKNMHCAYCNGISDTIDCDIPTFGPSGRLASFSLILDFYFKDGNLVGSRETVGCLLRFGQVFNPLTQACIDFQARKEQMLNDTTTECVEMAVFDSRNFVRINESFIYVNFTSKYYGKNDFIMFEEEVIVCFIDYFDFFS</sequence>
<gene>
    <name evidence="1" type="ORF">B4U79_09694</name>
</gene>
<keyword evidence="2" id="KW-1185">Reference proteome</keyword>